<dbReference type="SUPFAM" id="SSF51735">
    <property type="entry name" value="NAD(P)-binding Rossmann-fold domains"/>
    <property type="match status" value="1"/>
</dbReference>
<evidence type="ECO:0000256" key="4">
    <source>
        <dbReference type="PIRSR" id="PIRSR000103-1"/>
    </source>
</evidence>
<evidence type="ECO:0000256" key="3">
    <source>
        <dbReference type="ARBA" id="ARBA00023027"/>
    </source>
</evidence>
<protein>
    <submittedName>
        <fullName evidence="7">NAD(P)-dependent oxidoreductase</fullName>
    </submittedName>
</protein>
<accession>A0A923L0H1</accession>
<evidence type="ECO:0000259" key="5">
    <source>
        <dbReference type="Pfam" id="PF03446"/>
    </source>
</evidence>
<gene>
    <name evidence="7" type="ORF">H8S23_02370</name>
</gene>
<evidence type="ECO:0000259" key="6">
    <source>
        <dbReference type="Pfam" id="PF14833"/>
    </source>
</evidence>
<evidence type="ECO:0000313" key="7">
    <source>
        <dbReference type="EMBL" id="MBC5580342.1"/>
    </source>
</evidence>
<dbReference type="InterPro" id="IPR036291">
    <property type="entry name" value="NAD(P)-bd_dom_sf"/>
</dbReference>
<keyword evidence="3" id="KW-0520">NAD</keyword>
<sequence>MKKIGFIGVGVMGAPMVQNLMKAGYELTVYSRTKAKCEAVLQAGAAWAETPAACAAGQDAVLTMVGYPQDVQQVYFGENGIFESVEKGMLLIDLTTTSPRLAKRIYKHAQEAGAQALDAPVSGGDVGAQKGTLAIMAGGDEDAFARAKPLLEAMGSNVVYEGPAGSGQHTKMANQIAIAGAVSGVCEALAYGRAQGLDLDRMLATIGSGAAGSWQMSGNGPKMLAGDFAPGFYIKHFIKDMKIAEEEAESAGLELGILSDVLMMYEELEEQGMGDLGTQALLKYYEPEDGE</sequence>
<dbReference type="Gene3D" id="1.10.1040.10">
    <property type="entry name" value="N-(1-d-carboxylethyl)-l-norvaline Dehydrogenase, domain 2"/>
    <property type="match status" value="1"/>
</dbReference>
<dbReference type="PANTHER" id="PTHR43060:SF15">
    <property type="entry name" value="3-HYDROXYISOBUTYRATE DEHYDROGENASE-LIKE 1, MITOCHONDRIAL-RELATED"/>
    <property type="match status" value="1"/>
</dbReference>
<reference evidence="7" key="1">
    <citation type="submission" date="2020-08" db="EMBL/GenBank/DDBJ databases">
        <title>Genome public.</title>
        <authorList>
            <person name="Liu C."/>
            <person name="Sun Q."/>
        </authorList>
    </citation>
    <scope>NUCLEOTIDE SEQUENCE</scope>
    <source>
        <strain evidence="7">BX8</strain>
    </source>
</reference>
<feature type="active site" evidence="4">
    <location>
        <position position="171"/>
    </location>
</feature>
<dbReference type="RefSeq" id="WP_186886703.1">
    <property type="nucleotide sequence ID" value="NZ_JACONZ010000001.1"/>
</dbReference>
<dbReference type="EMBL" id="JACONZ010000001">
    <property type="protein sequence ID" value="MBC5580342.1"/>
    <property type="molecule type" value="Genomic_DNA"/>
</dbReference>
<proteinExistence type="inferred from homology"/>
<keyword evidence="8" id="KW-1185">Reference proteome</keyword>
<evidence type="ECO:0000313" key="8">
    <source>
        <dbReference type="Proteomes" id="UP000659630"/>
    </source>
</evidence>
<dbReference type="PANTHER" id="PTHR43060">
    <property type="entry name" value="3-HYDROXYISOBUTYRATE DEHYDROGENASE-LIKE 1, MITOCHONDRIAL-RELATED"/>
    <property type="match status" value="1"/>
</dbReference>
<dbReference type="GO" id="GO:0050661">
    <property type="term" value="F:NADP binding"/>
    <property type="evidence" value="ECO:0007669"/>
    <property type="project" value="InterPro"/>
</dbReference>
<name>A0A923L0H1_9FIRM</name>
<evidence type="ECO:0000256" key="1">
    <source>
        <dbReference type="ARBA" id="ARBA00009080"/>
    </source>
</evidence>
<dbReference type="GO" id="GO:0051287">
    <property type="term" value="F:NAD binding"/>
    <property type="evidence" value="ECO:0007669"/>
    <property type="project" value="InterPro"/>
</dbReference>
<feature type="domain" description="3-hydroxyisobutyrate dehydrogenase-like NAD-binding" evidence="6">
    <location>
        <begin position="165"/>
        <end position="285"/>
    </location>
</feature>
<dbReference type="Gene3D" id="3.40.50.720">
    <property type="entry name" value="NAD(P)-binding Rossmann-like Domain"/>
    <property type="match status" value="1"/>
</dbReference>
<comment type="caution">
    <text evidence="7">The sequence shown here is derived from an EMBL/GenBank/DDBJ whole genome shotgun (WGS) entry which is preliminary data.</text>
</comment>
<dbReference type="GO" id="GO:0016491">
    <property type="term" value="F:oxidoreductase activity"/>
    <property type="evidence" value="ECO:0007669"/>
    <property type="project" value="UniProtKB-KW"/>
</dbReference>
<comment type="similarity">
    <text evidence="1">Belongs to the HIBADH-related family.</text>
</comment>
<dbReference type="InterPro" id="IPR013328">
    <property type="entry name" value="6PGD_dom2"/>
</dbReference>
<dbReference type="InterPro" id="IPR006115">
    <property type="entry name" value="6PGDH_NADP-bd"/>
</dbReference>
<dbReference type="InterPro" id="IPR029154">
    <property type="entry name" value="HIBADH-like_NADP-bd"/>
</dbReference>
<dbReference type="InterPro" id="IPR015815">
    <property type="entry name" value="HIBADH-related"/>
</dbReference>
<organism evidence="7 8">
    <name type="scientific">Anaerofilum hominis</name>
    <dbReference type="NCBI Taxonomy" id="2763016"/>
    <lineage>
        <taxon>Bacteria</taxon>
        <taxon>Bacillati</taxon>
        <taxon>Bacillota</taxon>
        <taxon>Clostridia</taxon>
        <taxon>Eubacteriales</taxon>
        <taxon>Oscillospiraceae</taxon>
        <taxon>Anaerofilum</taxon>
    </lineage>
</organism>
<feature type="domain" description="6-phosphogluconate dehydrogenase NADP-binding" evidence="5">
    <location>
        <begin position="3"/>
        <end position="161"/>
    </location>
</feature>
<dbReference type="InterPro" id="IPR008927">
    <property type="entry name" value="6-PGluconate_DH-like_C_sf"/>
</dbReference>
<dbReference type="AlphaFoldDB" id="A0A923L0H1"/>
<dbReference type="PIRSF" id="PIRSF000103">
    <property type="entry name" value="HIBADH"/>
    <property type="match status" value="1"/>
</dbReference>
<evidence type="ECO:0000256" key="2">
    <source>
        <dbReference type="ARBA" id="ARBA00023002"/>
    </source>
</evidence>
<dbReference type="Pfam" id="PF03446">
    <property type="entry name" value="NAD_binding_2"/>
    <property type="match status" value="1"/>
</dbReference>
<keyword evidence="2" id="KW-0560">Oxidoreductase</keyword>
<dbReference type="SUPFAM" id="SSF48179">
    <property type="entry name" value="6-phosphogluconate dehydrogenase C-terminal domain-like"/>
    <property type="match status" value="1"/>
</dbReference>
<dbReference type="Proteomes" id="UP000659630">
    <property type="component" value="Unassembled WGS sequence"/>
</dbReference>
<dbReference type="Pfam" id="PF14833">
    <property type="entry name" value="NAD_binding_11"/>
    <property type="match status" value="1"/>
</dbReference>